<dbReference type="GO" id="GO:0005524">
    <property type="term" value="F:ATP binding"/>
    <property type="evidence" value="ECO:0007669"/>
    <property type="project" value="UniProtKB-KW"/>
</dbReference>
<dbReference type="PROSITE" id="PS00108">
    <property type="entry name" value="PROTEIN_KINASE_ST"/>
    <property type="match status" value="1"/>
</dbReference>
<keyword evidence="4" id="KW-0067">ATP-binding</keyword>
<evidence type="ECO:0000313" key="9">
    <source>
        <dbReference type="Proteomes" id="UP000002009"/>
    </source>
</evidence>
<keyword evidence="2" id="KW-0547">Nucleotide-binding</keyword>
<evidence type="ECO:0000256" key="5">
    <source>
        <dbReference type="SAM" id="Coils"/>
    </source>
</evidence>
<gene>
    <name evidence="8" type="ORF">MICPUN_55238</name>
</gene>
<dbReference type="GO" id="GO:0004674">
    <property type="term" value="F:protein serine/threonine kinase activity"/>
    <property type="evidence" value="ECO:0007669"/>
    <property type="project" value="TreeGrafter"/>
</dbReference>
<dbReference type="InParanoid" id="C1FDZ1"/>
<dbReference type="OMA" id="WECLEWR"/>
<feature type="coiled-coil region" evidence="5">
    <location>
        <begin position="451"/>
        <end position="478"/>
    </location>
</feature>
<dbReference type="eggNOG" id="KOG0192">
    <property type="taxonomic scope" value="Eukaryota"/>
</dbReference>
<dbReference type="GO" id="GO:0005737">
    <property type="term" value="C:cytoplasm"/>
    <property type="evidence" value="ECO:0007669"/>
    <property type="project" value="TreeGrafter"/>
</dbReference>
<dbReference type="Gene3D" id="1.10.510.10">
    <property type="entry name" value="Transferase(Phosphotransferase) domain 1"/>
    <property type="match status" value="1"/>
</dbReference>
<proteinExistence type="predicted"/>
<dbReference type="OrthoDB" id="496946at2759"/>
<dbReference type="InterPro" id="IPR000719">
    <property type="entry name" value="Prot_kinase_dom"/>
</dbReference>
<keyword evidence="1" id="KW-0808">Transferase</keyword>
<dbReference type="PANTHER" id="PTHR44329">
    <property type="entry name" value="SERINE/THREONINE-PROTEIN KINASE TNNI3K-RELATED"/>
    <property type="match status" value="1"/>
</dbReference>
<dbReference type="SUPFAM" id="SSF56112">
    <property type="entry name" value="Protein kinase-like (PK-like)"/>
    <property type="match status" value="1"/>
</dbReference>
<dbReference type="PROSITE" id="PS50011">
    <property type="entry name" value="PROTEIN_KINASE_DOM"/>
    <property type="match status" value="1"/>
</dbReference>
<dbReference type="InterPro" id="IPR008271">
    <property type="entry name" value="Ser/Thr_kinase_AS"/>
</dbReference>
<keyword evidence="9" id="KW-1185">Reference proteome</keyword>
<dbReference type="SMART" id="SM00220">
    <property type="entry name" value="S_TKc"/>
    <property type="match status" value="1"/>
</dbReference>
<dbReference type="PANTHER" id="PTHR44329:SF288">
    <property type="entry name" value="MITOGEN-ACTIVATED PROTEIN KINASE KINASE KINASE 20"/>
    <property type="match status" value="1"/>
</dbReference>
<dbReference type="RefSeq" id="XP_002507612.1">
    <property type="nucleotide sequence ID" value="XM_002507566.1"/>
</dbReference>
<sequence length="480" mass="54753">MWNALRCHEIKVVTFLKTIPGHFTLNDAVSNDMPLLDIPSLAKDICDTLVYLHGAGFAHRDIKSNNVLLTWCPERQRICAKLCDFGSAAPVNKLPRRPAKPKWGGFERLLGLSGSWRPIGTMLWMAPEMLEPPVEGSIPPEGYSGEKVDIYSLGVVLWELFEWRTPWTEESAFSRKEIIDLIVRREKRLPIPGHSVPKLARLMSLMWASRPLDRPSAREVLSTLESVGSSWDMLDTFLDVQELAHIHGKAIMGALERSSVTQDERREENVEQDSYPRGIPNISHSEESSHSSGMVRYPKQMDKLSRRVEKADEIQRNREGLVLKEMTELGTSASMNPEHAMESEFNPTEHAIFIESVGSLSLSDLNEDLARMLFRHVQFLTSDEMIVEELETLRSKIADLQSSVGELQSRTKFDPLAAFTADARHKEIKKLTNTIELITAEEKVKVWRNTRGILRQQLVQAESEYNRWQRKCRSIERDGK</sequence>
<dbReference type="InterPro" id="IPR051681">
    <property type="entry name" value="Ser/Thr_Kinases-Pseudokinases"/>
</dbReference>
<dbReference type="InterPro" id="IPR011009">
    <property type="entry name" value="Kinase-like_dom_sf"/>
</dbReference>
<evidence type="ECO:0000256" key="2">
    <source>
        <dbReference type="ARBA" id="ARBA00022741"/>
    </source>
</evidence>
<dbReference type="KEGG" id="mis:MICPUN_55238"/>
<feature type="domain" description="Protein kinase" evidence="7">
    <location>
        <begin position="1"/>
        <end position="238"/>
    </location>
</feature>
<evidence type="ECO:0000313" key="8">
    <source>
        <dbReference type="EMBL" id="ACO68870.1"/>
    </source>
</evidence>
<evidence type="ECO:0000256" key="4">
    <source>
        <dbReference type="ARBA" id="ARBA00022840"/>
    </source>
</evidence>
<dbReference type="EMBL" id="CP001574">
    <property type="protein sequence ID" value="ACO68870.1"/>
    <property type="molecule type" value="Genomic_DNA"/>
</dbReference>
<dbReference type="AlphaFoldDB" id="C1FDZ1"/>
<name>C1FDZ1_MICCC</name>
<keyword evidence="5" id="KW-0175">Coiled coil</keyword>
<protein>
    <recommendedName>
        <fullName evidence="7">Protein kinase domain-containing protein</fullName>
    </recommendedName>
</protein>
<keyword evidence="3" id="KW-0418">Kinase</keyword>
<evidence type="ECO:0000259" key="7">
    <source>
        <dbReference type="PROSITE" id="PS50011"/>
    </source>
</evidence>
<evidence type="ECO:0000256" key="6">
    <source>
        <dbReference type="SAM" id="MobiDB-lite"/>
    </source>
</evidence>
<dbReference type="Proteomes" id="UP000002009">
    <property type="component" value="Chromosome 1"/>
</dbReference>
<organism evidence="8 9">
    <name type="scientific">Micromonas commoda (strain RCC299 / NOUM17 / CCMP2709)</name>
    <name type="common">Picoplanktonic green alga</name>
    <dbReference type="NCBI Taxonomy" id="296587"/>
    <lineage>
        <taxon>Eukaryota</taxon>
        <taxon>Viridiplantae</taxon>
        <taxon>Chlorophyta</taxon>
        <taxon>Mamiellophyceae</taxon>
        <taxon>Mamiellales</taxon>
        <taxon>Mamiellaceae</taxon>
        <taxon>Micromonas</taxon>
    </lineage>
</organism>
<feature type="region of interest" description="Disordered" evidence="6">
    <location>
        <begin position="258"/>
        <end position="295"/>
    </location>
</feature>
<reference evidence="8 9" key="1">
    <citation type="journal article" date="2009" name="Science">
        <title>Green evolution and dynamic adaptations revealed by genomes of the marine picoeukaryotes Micromonas.</title>
        <authorList>
            <person name="Worden A.Z."/>
            <person name="Lee J.H."/>
            <person name="Mock T."/>
            <person name="Rouze P."/>
            <person name="Simmons M.P."/>
            <person name="Aerts A.L."/>
            <person name="Allen A.E."/>
            <person name="Cuvelier M.L."/>
            <person name="Derelle E."/>
            <person name="Everett M.V."/>
            <person name="Foulon E."/>
            <person name="Grimwood J."/>
            <person name="Gundlach H."/>
            <person name="Henrissat B."/>
            <person name="Napoli C."/>
            <person name="McDonald S.M."/>
            <person name="Parker M.S."/>
            <person name="Rombauts S."/>
            <person name="Salamov A."/>
            <person name="Von Dassow P."/>
            <person name="Badger J.H."/>
            <person name="Coutinho P.M."/>
            <person name="Demir E."/>
            <person name="Dubchak I."/>
            <person name="Gentemann C."/>
            <person name="Eikrem W."/>
            <person name="Gready J.E."/>
            <person name="John U."/>
            <person name="Lanier W."/>
            <person name="Lindquist E.A."/>
            <person name="Lucas S."/>
            <person name="Mayer K.F."/>
            <person name="Moreau H."/>
            <person name="Not F."/>
            <person name="Otillar R."/>
            <person name="Panaud O."/>
            <person name="Pangilinan J."/>
            <person name="Paulsen I."/>
            <person name="Piegu B."/>
            <person name="Poliakov A."/>
            <person name="Robbens S."/>
            <person name="Schmutz J."/>
            <person name="Toulza E."/>
            <person name="Wyss T."/>
            <person name="Zelensky A."/>
            <person name="Zhou K."/>
            <person name="Armbrust E.V."/>
            <person name="Bhattacharya D."/>
            <person name="Goodenough U.W."/>
            <person name="Van de Peer Y."/>
            <person name="Grigoriev I.V."/>
        </authorList>
    </citation>
    <scope>NUCLEOTIDE SEQUENCE [LARGE SCALE GENOMIC DNA]</scope>
    <source>
        <strain evidence="9">RCC299 / NOUM17</strain>
    </source>
</reference>
<evidence type="ECO:0000256" key="1">
    <source>
        <dbReference type="ARBA" id="ARBA00022679"/>
    </source>
</evidence>
<dbReference type="GeneID" id="8250143"/>
<evidence type="ECO:0000256" key="3">
    <source>
        <dbReference type="ARBA" id="ARBA00022777"/>
    </source>
</evidence>
<dbReference type="STRING" id="296587.C1FDZ1"/>
<dbReference type="Pfam" id="PF00069">
    <property type="entry name" value="Pkinase"/>
    <property type="match status" value="1"/>
</dbReference>
<accession>C1FDZ1</accession>